<proteinExistence type="predicted"/>
<keyword evidence="3" id="KW-1185">Reference proteome</keyword>
<dbReference type="AlphaFoldDB" id="A0A9P4Y7W5"/>
<evidence type="ECO:0000313" key="2">
    <source>
        <dbReference type="EMBL" id="KAF3767715.1"/>
    </source>
</evidence>
<evidence type="ECO:0000313" key="3">
    <source>
        <dbReference type="Proteomes" id="UP000803844"/>
    </source>
</evidence>
<organism evidence="2 3">
    <name type="scientific">Cryphonectria parasitica (strain ATCC 38755 / EP155)</name>
    <dbReference type="NCBI Taxonomy" id="660469"/>
    <lineage>
        <taxon>Eukaryota</taxon>
        <taxon>Fungi</taxon>
        <taxon>Dikarya</taxon>
        <taxon>Ascomycota</taxon>
        <taxon>Pezizomycotina</taxon>
        <taxon>Sordariomycetes</taxon>
        <taxon>Sordariomycetidae</taxon>
        <taxon>Diaporthales</taxon>
        <taxon>Cryphonectriaceae</taxon>
        <taxon>Cryphonectria-Endothia species complex</taxon>
        <taxon>Cryphonectria</taxon>
    </lineage>
</organism>
<gene>
    <name evidence="2" type="ORF">M406DRAFT_102081</name>
</gene>
<feature type="transmembrane region" description="Helical" evidence="1">
    <location>
        <begin position="61"/>
        <end position="79"/>
    </location>
</feature>
<name>A0A9P4Y7W5_CRYP1</name>
<evidence type="ECO:0000256" key="1">
    <source>
        <dbReference type="SAM" id="Phobius"/>
    </source>
</evidence>
<keyword evidence="1" id="KW-1133">Transmembrane helix</keyword>
<protein>
    <submittedName>
        <fullName evidence="2">Uncharacterized protein</fullName>
    </submittedName>
</protein>
<keyword evidence="1" id="KW-0472">Membrane</keyword>
<dbReference type="GeneID" id="63832113"/>
<sequence length="89" mass="9773">MNAFHISLGWWDTFLLGGLAQALIGTGQVMRRIERGRAVRATSFLPKSTLTADTGLAGGPFFLFSFFVLGLLCDAWGYLERGRYRTGLG</sequence>
<dbReference type="RefSeq" id="XP_040778676.1">
    <property type="nucleotide sequence ID" value="XM_040914984.1"/>
</dbReference>
<accession>A0A9P4Y7W5</accession>
<reference evidence="2" key="1">
    <citation type="journal article" date="2020" name="Phytopathology">
        <title>Genome sequence of the chestnut blight fungus Cryphonectria parasitica EP155: A fundamental resource for an archetypical invasive plant pathogen.</title>
        <authorList>
            <person name="Crouch J.A."/>
            <person name="Dawe A."/>
            <person name="Aerts A."/>
            <person name="Barry K."/>
            <person name="Churchill A.C.L."/>
            <person name="Grimwood J."/>
            <person name="Hillman B."/>
            <person name="Milgroom M.G."/>
            <person name="Pangilinan J."/>
            <person name="Smith M."/>
            <person name="Salamov A."/>
            <person name="Schmutz J."/>
            <person name="Yadav J."/>
            <person name="Grigoriev I.V."/>
            <person name="Nuss D."/>
        </authorList>
    </citation>
    <scope>NUCLEOTIDE SEQUENCE</scope>
    <source>
        <strain evidence="2">EP155</strain>
    </source>
</reference>
<comment type="caution">
    <text evidence="2">The sequence shown here is derived from an EMBL/GenBank/DDBJ whole genome shotgun (WGS) entry which is preliminary data.</text>
</comment>
<dbReference type="Proteomes" id="UP000803844">
    <property type="component" value="Unassembled WGS sequence"/>
</dbReference>
<keyword evidence="1" id="KW-0812">Transmembrane</keyword>
<dbReference type="EMBL" id="MU032346">
    <property type="protein sequence ID" value="KAF3767715.1"/>
    <property type="molecule type" value="Genomic_DNA"/>
</dbReference>